<dbReference type="RefSeq" id="WP_089404217.1">
    <property type="nucleotide sequence ID" value="NZ_FZOH01000004.1"/>
</dbReference>
<dbReference type="OrthoDB" id="5196782at2"/>
<proteinExistence type="predicted"/>
<keyword evidence="2" id="KW-1133">Transmembrane helix</keyword>
<keyword evidence="2" id="KW-0812">Transmembrane</keyword>
<evidence type="ECO:0000256" key="2">
    <source>
        <dbReference type="SAM" id="Phobius"/>
    </source>
</evidence>
<accession>A0A239ECM5</accession>
<gene>
    <name evidence="3" type="ORF">SAMN04488107_2497</name>
</gene>
<sequence length="167" mass="17580">MTDHPVPPDRHRHAHRPARTDRRRPVLLAAVSALVVAAVVTALLLASWDGPEDAATAERAVATPVASTSPGAPPSSLPVTAPAATTAEAAAPTPEVPQEFADAVQRIGIPLDPHTGWVLAEGICVRLGQPEYDQFRMAEGVERLFPSVSDDQAHEFVAMVAESVCGM</sequence>
<dbReference type="AlphaFoldDB" id="A0A239ECM5"/>
<evidence type="ECO:0008006" key="5">
    <source>
        <dbReference type="Google" id="ProtNLM"/>
    </source>
</evidence>
<evidence type="ECO:0000256" key="1">
    <source>
        <dbReference type="SAM" id="MobiDB-lite"/>
    </source>
</evidence>
<feature type="transmembrane region" description="Helical" evidence="2">
    <location>
        <begin position="26"/>
        <end position="48"/>
    </location>
</feature>
<dbReference type="Proteomes" id="UP000198386">
    <property type="component" value="Unassembled WGS sequence"/>
</dbReference>
<feature type="region of interest" description="Disordered" evidence="1">
    <location>
        <begin position="1"/>
        <end position="21"/>
    </location>
</feature>
<keyword evidence="2" id="KW-0472">Membrane</keyword>
<organism evidence="3 4">
    <name type="scientific">Geodermatophilus saharensis</name>
    <dbReference type="NCBI Taxonomy" id="1137994"/>
    <lineage>
        <taxon>Bacteria</taxon>
        <taxon>Bacillati</taxon>
        <taxon>Actinomycetota</taxon>
        <taxon>Actinomycetes</taxon>
        <taxon>Geodermatophilales</taxon>
        <taxon>Geodermatophilaceae</taxon>
        <taxon>Geodermatophilus</taxon>
    </lineage>
</organism>
<reference evidence="4" key="1">
    <citation type="submission" date="2017-06" db="EMBL/GenBank/DDBJ databases">
        <authorList>
            <person name="Varghese N."/>
            <person name="Submissions S."/>
        </authorList>
    </citation>
    <scope>NUCLEOTIDE SEQUENCE [LARGE SCALE GENOMIC DNA]</scope>
    <source>
        <strain evidence="4">DSM 45423</strain>
    </source>
</reference>
<feature type="region of interest" description="Disordered" evidence="1">
    <location>
        <begin position="59"/>
        <end position="79"/>
    </location>
</feature>
<evidence type="ECO:0000313" key="3">
    <source>
        <dbReference type="EMBL" id="SNS42520.1"/>
    </source>
</evidence>
<name>A0A239ECM5_9ACTN</name>
<protein>
    <recommendedName>
        <fullName evidence="5">DUF732 domain-containing protein</fullName>
    </recommendedName>
</protein>
<dbReference type="EMBL" id="FZOH01000004">
    <property type="protein sequence ID" value="SNS42520.1"/>
    <property type="molecule type" value="Genomic_DNA"/>
</dbReference>
<evidence type="ECO:0000313" key="4">
    <source>
        <dbReference type="Proteomes" id="UP000198386"/>
    </source>
</evidence>
<keyword evidence="4" id="KW-1185">Reference proteome</keyword>